<feature type="transmembrane region" description="Helical" evidence="1">
    <location>
        <begin position="170"/>
        <end position="191"/>
    </location>
</feature>
<organism evidence="2 3">
    <name type="scientific">Thalassotalea litorea</name>
    <dbReference type="NCBI Taxonomy" id="2020715"/>
    <lineage>
        <taxon>Bacteria</taxon>
        <taxon>Pseudomonadati</taxon>
        <taxon>Pseudomonadota</taxon>
        <taxon>Gammaproteobacteria</taxon>
        <taxon>Alteromonadales</taxon>
        <taxon>Colwelliaceae</taxon>
        <taxon>Thalassotalea</taxon>
    </lineage>
</organism>
<accession>A0A5R9IRC5</accession>
<keyword evidence="1" id="KW-0472">Membrane</keyword>
<dbReference type="OrthoDB" id="7852914at2"/>
<evidence type="ECO:0000256" key="1">
    <source>
        <dbReference type="SAM" id="Phobius"/>
    </source>
</evidence>
<feature type="transmembrane region" description="Helical" evidence="1">
    <location>
        <begin position="56"/>
        <end position="77"/>
    </location>
</feature>
<keyword evidence="1" id="KW-1133">Transmembrane helix</keyword>
<feature type="transmembrane region" description="Helical" evidence="1">
    <location>
        <begin position="25"/>
        <end position="44"/>
    </location>
</feature>
<proteinExistence type="predicted"/>
<comment type="caution">
    <text evidence="2">The sequence shown here is derived from an EMBL/GenBank/DDBJ whole genome shotgun (WGS) entry which is preliminary data.</text>
</comment>
<dbReference type="EMBL" id="VCBC01000003">
    <property type="protein sequence ID" value="TLU67159.1"/>
    <property type="molecule type" value="Genomic_DNA"/>
</dbReference>
<dbReference type="RefSeq" id="WP_138318440.1">
    <property type="nucleotide sequence ID" value="NZ_VCBC01000003.1"/>
</dbReference>
<keyword evidence="3" id="KW-1185">Reference proteome</keyword>
<evidence type="ECO:0000313" key="3">
    <source>
        <dbReference type="Proteomes" id="UP000307790"/>
    </source>
</evidence>
<sequence length="202" mass="22923">MTAAQKTQDTQAKFSHKNPTHKETVLKFLALVAILLAYFIYMSIKYDAATGFGLAILSWSFFVLCTPVADGGFILAFPIRLLFGVKMAITQVVIWFVAIAINLYYVFASPQTYQLTLLTGLLEQILTQPYPYWSILLISAMGTFLSIYFGDEMMDVTHHQQREKHHQHGLKYRILLVLGLGILTVFAYYQLLNSLDIQMPQG</sequence>
<keyword evidence="1" id="KW-0812">Transmembrane</keyword>
<feature type="transmembrane region" description="Helical" evidence="1">
    <location>
        <begin position="130"/>
        <end position="149"/>
    </location>
</feature>
<evidence type="ECO:0000313" key="2">
    <source>
        <dbReference type="EMBL" id="TLU67159.1"/>
    </source>
</evidence>
<gene>
    <name evidence="2" type="ORF">FE810_02425</name>
</gene>
<name>A0A5R9IRC5_9GAMM</name>
<protein>
    <submittedName>
        <fullName evidence="2">Uncharacterized protein</fullName>
    </submittedName>
</protein>
<dbReference type="Proteomes" id="UP000307790">
    <property type="component" value="Unassembled WGS sequence"/>
</dbReference>
<feature type="transmembrane region" description="Helical" evidence="1">
    <location>
        <begin position="89"/>
        <end position="110"/>
    </location>
</feature>
<reference evidence="2 3" key="1">
    <citation type="submission" date="2019-05" db="EMBL/GenBank/DDBJ databases">
        <title>Genome sequences of Thalassotalea litorea 1K03283.</title>
        <authorList>
            <person name="Zhang D."/>
        </authorList>
    </citation>
    <scope>NUCLEOTIDE SEQUENCE [LARGE SCALE GENOMIC DNA]</scope>
    <source>
        <strain evidence="2 3">MCCC 1K03283</strain>
    </source>
</reference>
<dbReference type="AlphaFoldDB" id="A0A5R9IRC5"/>